<keyword evidence="3" id="KW-0325">Glycoprotein</keyword>
<feature type="non-terminal residue" evidence="7">
    <location>
        <position position="303"/>
    </location>
</feature>
<feature type="compositionally biased region" description="Polar residues" evidence="5">
    <location>
        <begin position="129"/>
        <end position="140"/>
    </location>
</feature>
<evidence type="ECO:0000256" key="4">
    <source>
        <dbReference type="ARBA" id="ARBA00023316"/>
    </source>
</evidence>
<protein>
    <submittedName>
        <fullName evidence="7">Uncharacterized protein</fullName>
    </submittedName>
</protein>
<gene>
    <name evidence="7" type="ORF">ZYGM_000064</name>
</gene>
<dbReference type="Proteomes" id="UP000301737">
    <property type="component" value="Unassembled WGS sequence"/>
</dbReference>
<evidence type="ECO:0000313" key="7">
    <source>
        <dbReference type="EMBL" id="GCF01702.1"/>
    </source>
</evidence>
<feature type="region of interest" description="Disordered" evidence="5">
    <location>
        <begin position="61"/>
        <end position="86"/>
    </location>
</feature>
<dbReference type="Pfam" id="PF03935">
    <property type="entry name" value="SKN1_KRE6_Sbg1"/>
    <property type="match status" value="1"/>
</dbReference>
<name>A0A4C2ECL0_9SACH</name>
<evidence type="ECO:0000256" key="6">
    <source>
        <dbReference type="SAM" id="Phobius"/>
    </source>
</evidence>
<comment type="subcellular location">
    <subcellularLocation>
        <location evidence="1">Membrane</location>
    </subcellularLocation>
</comment>
<keyword evidence="8" id="KW-1185">Reference proteome</keyword>
<comment type="caution">
    <text evidence="7">The sequence shown here is derived from an EMBL/GenBank/DDBJ whole genome shotgun (WGS) entry which is preliminary data.</text>
</comment>
<dbReference type="GO" id="GO:0016020">
    <property type="term" value="C:membrane"/>
    <property type="evidence" value="ECO:0007669"/>
    <property type="project" value="UniProtKB-SubCell"/>
</dbReference>
<evidence type="ECO:0000313" key="8">
    <source>
        <dbReference type="Proteomes" id="UP000301737"/>
    </source>
</evidence>
<keyword evidence="4" id="KW-0961">Cell wall biogenesis/degradation</keyword>
<proteinExistence type="predicted"/>
<evidence type="ECO:0000256" key="3">
    <source>
        <dbReference type="ARBA" id="ARBA00023180"/>
    </source>
</evidence>
<keyword evidence="2 6" id="KW-0472">Membrane</keyword>
<dbReference type="EMBL" id="BIMX01000063">
    <property type="protein sequence ID" value="GCF01702.1"/>
    <property type="molecule type" value="Genomic_DNA"/>
</dbReference>
<dbReference type="AlphaFoldDB" id="A0A4C2ECL0"/>
<evidence type="ECO:0000256" key="1">
    <source>
        <dbReference type="ARBA" id="ARBA00004370"/>
    </source>
</evidence>
<feature type="region of interest" description="Disordered" evidence="5">
    <location>
        <begin position="129"/>
        <end position="164"/>
    </location>
</feature>
<dbReference type="OrthoDB" id="412647at2759"/>
<accession>A0A4C2ECL0</accession>
<dbReference type="InterPro" id="IPR005629">
    <property type="entry name" value="Skn1/Kre6/Sbg1"/>
</dbReference>
<reference evidence="7 8" key="1">
    <citation type="submission" date="2019-01" db="EMBL/GenBank/DDBJ databases">
        <title>Draft Genome Sequencing of Zygosaccharomyces mellis Ca-7.</title>
        <authorList>
            <person name="Shiwa Y."/>
            <person name="Kanesaki Y."/>
            <person name="Ishige T."/>
            <person name="Mura K."/>
            <person name="Hori T."/>
            <person name="Tamura T."/>
        </authorList>
    </citation>
    <scope>NUCLEOTIDE SEQUENCE [LARGE SCALE GENOMIC DNA]</scope>
    <source>
        <strain evidence="7 8">Ca-7</strain>
    </source>
</reference>
<keyword evidence="6" id="KW-0812">Transmembrane</keyword>
<keyword evidence="6" id="KW-1133">Transmembrane helix</keyword>
<feature type="transmembrane region" description="Helical" evidence="6">
    <location>
        <begin position="220"/>
        <end position="240"/>
    </location>
</feature>
<evidence type="ECO:0000256" key="2">
    <source>
        <dbReference type="ARBA" id="ARBA00023136"/>
    </source>
</evidence>
<feature type="compositionally biased region" description="Low complexity" evidence="5">
    <location>
        <begin position="141"/>
        <end position="160"/>
    </location>
</feature>
<organism evidence="7 8">
    <name type="scientific">Zygosaccharomyces mellis</name>
    <dbReference type="NCBI Taxonomy" id="42258"/>
    <lineage>
        <taxon>Eukaryota</taxon>
        <taxon>Fungi</taxon>
        <taxon>Dikarya</taxon>
        <taxon>Ascomycota</taxon>
        <taxon>Saccharomycotina</taxon>
        <taxon>Saccharomycetes</taxon>
        <taxon>Saccharomycetales</taxon>
        <taxon>Saccharomycetaceae</taxon>
        <taxon>Zygosaccharomyces</taxon>
    </lineage>
</organism>
<evidence type="ECO:0000256" key="5">
    <source>
        <dbReference type="SAM" id="MobiDB-lite"/>
    </source>
</evidence>
<sequence length="303" mass="33457">MRNLTRNLTHSGVSRQNLLDDEVSSNSSSVILQHETAESGINPFLGSDEEVGTDDVQKKIKNTASSIPDYKGYYSKKGDSGSGWKNSSNLGKPLSKFGAASPINVLSSNDIWKPPEYDRYPQVSSRVASMLPTAQQQQKEPQNSPVGSSSSLSSNQNPFSGEPDFSPFGGYPASSFPLMMEEKEEDDYLHNPDPEEEARLDNRRFFEDFKHMSKKSFGGFAGLILLVLGGAALFIVLPALTFTGATKGNYHNVIEILTLYEYPQLSAIRTNLIDKDTPDDFKTKTARDGSLWKLTFSDEFNAE</sequence>